<dbReference type="InterPro" id="IPR002591">
    <property type="entry name" value="Phosphodiest/P_Trfase"/>
</dbReference>
<reference evidence="1 2" key="1">
    <citation type="submission" date="2008-07" db="EMBL/GenBank/DDBJ databases">
        <authorList>
            <person name="El-Sayed N."/>
            <person name="Caler E."/>
            <person name="Inman J."/>
            <person name="Amedeo P."/>
            <person name="Hass B."/>
            <person name="Wortman J."/>
        </authorList>
    </citation>
    <scope>NUCLEOTIDE SEQUENCE [LARGE SCALE GENOMIC DNA]</scope>
    <source>
        <strain evidence="2">ATCC 50983 / TXsc</strain>
    </source>
</reference>
<dbReference type="PANTHER" id="PTHR10151">
    <property type="entry name" value="ECTONUCLEOTIDE PYROPHOSPHATASE/PHOSPHODIESTERASE"/>
    <property type="match status" value="1"/>
</dbReference>
<dbReference type="Proteomes" id="UP000007800">
    <property type="component" value="Unassembled WGS sequence"/>
</dbReference>
<dbReference type="Gene3D" id="3.40.720.10">
    <property type="entry name" value="Alkaline Phosphatase, subunit A"/>
    <property type="match status" value="1"/>
</dbReference>
<dbReference type="GO" id="GO:0016787">
    <property type="term" value="F:hydrolase activity"/>
    <property type="evidence" value="ECO:0007669"/>
    <property type="project" value="UniProtKB-ARBA"/>
</dbReference>
<sequence length="446" mass="49488">MSTSADFVTAKKWLSTGKLVHPLSSVTSVDVITALMGKYQTEVAKGLEKTLLRTEAQHTVFVLLDGCGINVLEKHLGKDSFMRKNLIGTVNSVFPATTCAALTSYGTGKYPAEHGMLGWTTEIDRRVAIQPLPWVDAVTGESLEDTEEMRKKVFRFDAAYDKLDKDEVRMYQFYDDSPFTRAIRGNGPKVIKTSLTDLQLVIVEVPKYLQEKTDSKETTFTYIYCPEPDTTEHALGIDDPAIGIKLNQLNDQLEELWAALSRTSGASVRMVVSADHGQLNLEHVRVYDSQDERKTRPNVLALGRLLKLPPTVEPRSFALHLADGVSVDEARETIRKEAPELAKNWLLLTPDEVEALRILGPGKLSEDAREQLGDLFGITDGPYELTYYIDGKSGTEKLVGQHGGLLPSEVRIPLIVLDSTQSVERMQTDLATIKNVYSADFASSRP</sequence>
<proteinExistence type="predicted"/>
<dbReference type="PANTHER" id="PTHR10151:SF120">
    <property type="entry name" value="BIS(5'-ADENOSYL)-TRIPHOSPHATASE"/>
    <property type="match status" value="1"/>
</dbReference>
<gene>
    <name evidence="1" type="ORF">Pmar_PMAR017616</name>
</gene>
<dbReference type="AlphaFoldDB" id="C5L3I4"/>
<evidence type="ECO:0000313" key="2">
    <source>
        <dbReference type="Proteomes" id="UP000007800"/>
    </source>
</evidence>
<keyword evidence="2" id="KW-1185">Reference proteome</keyword>
<dbReference type="RefSeq" id="XP_002776747.1">
    <property type="nucleotide sequence ID" value="XM_002776701.1"/>
</dbReference>
<name>C5L3I4_PERM5</name>
<evidence type="ECO:0000313" key="1">
    <source>
        <dbReference type="EMBL" id="EER08563.1"/>
    </source>
</evidence>
<dbReference type="InParanoid" id="C5L3I4"/>
<protein>
    <recommendedName>
        <fullName evidence="3">Ectonucleotide pyrophosphatase/phosphodiesterase</fullName>
    </recommendedName>
</protein>
<organism evidence="2">
    <name type="scientific">Perkinsus marinus (strain ATCC 50983 / TXsc)</name>
    <dbReference type="NCBI Taxonomy" id="423536"/>
    <lineage>
        <taxon>Eukaryota</taxon>
        <taxon>Sar</taxon>
        <taxon>Alveolata</taxon>
        <taxon>Perkinsozoa</taxon>
        <taxon>Perkinsea</taxon>
        <taxon>Perkinsida</taxon>
        <taxon>Perkinsidae</taxon>
        <taxon>Perkinsus</taxon>
    </lineage>
</organism>
<dbReference type="InterPro" id="IPR017850">
    <property type="entry name" value="Alkaline_phosphatase_core_sf"/>
</dbReference>
<dbReference type="Pfam" id="PF01663">
    <property type="entry name" value="Phosphodiest"/>
    <property type="match status" value="1"/>
</dbReference>
<dbReference type="SUPFAM" id="SSF53649">
    <property type="entry name" value="Alkaline phosphatase-like"/>
    <property type="match status" value="1"/>
</dbReference>
<dbReference type="GeneID" id="9042175"/>
<accession>C5L3I4</accession>
<dbReference type="OrthoDB" id="415561at2759"/>
<dbReference type="EMBL" id="GG678922">
    <property type="protein sequence ID" value="EER08563.1"/>
    <property type="molecule type" value="Genomic_DNA"/>
</dbReference>
<evidence type="ECO:0008006" key="3">
    <source>
        <dbReference type="Google" id="ProtNLM"/>
    </source>
</evidence>